<gene>
    <name evidence="1" type="ORF">A3C17_04580</name>
</gene>
<organism evidence="1 2">
    <name type="scientific">Candidatus Uhrbacteria bacterium RIFCSPHIGHO2_02_FULL_53_13</name>
    <dbReference type="NCBI Taxonomy" id="1802389"/>
    <lineage>
        <taxon>Bacteria</taxon>
        <taxon>Candidatus Uhriibacteriota</taxon>
    </lineage>
</organism>
<reference evidence="1 2" key="1">
    <citation type="journal article" date="2016" name="Nat. Commun.">
        <title>Thousands of microbial genomes shed light on interconnected biogeochemical processes in an aquifer system.</title>
        <authorList>
            <person name="Anantharaman K."/>
            <person name="Brown C.T."/>
            <person name="Hug L.A."/>
            <person name="Sharon I."/>
            <person name="Castelle C.J."/>
            <person name="Probst A.J."/>
            <person name="Thomas B.C."/>
            <person name="Singh A."/>
            <person name="Wilkins M.J."/>
            <person name="Karaoz U."/>
            <person name="Brodie E.L."/>
            <person name="Williams K.H."/>
            <person name="Hubbard S.S."/>
            <person name="Banfield J.F."/>
        </authorList>
    </citation>
    <scope>NUCLEOTIDE SEQUENCE [LARGE SCALE GENOMIC DNA]</scope>
</reference>
<sequence>MHPDALMRAAGYAPFRDPKTGDHSYVRRMTSEFYPRFHCYVEDKPEMVRFSLHLDQKKPSYRGTAAHGGEYDGPTVEREMERMKQAFRTAR</sequence>
<name>A0A1F7U1B3_9BACT</name>
<evidence type="ECO:0000313" key="1">
    <source>
        <dbReference type="EMBL" id="OGL72031.1"/>
    </source>
</evidence>
<dbReference type="AlphaFoldDB" id="A0A1F7U1B3"/>
<comment type="caution">
    <text evidence="1">The sequence shown here is derived from an EMBL/GenBank/DDBJ whole genome shotgun (WGS) entry which is preliminary data.</text>
</comment>
<dbReference type="EMBL" id="MGDX01000002">
    <property type="protein sequence ID" value="OGL72031.1"/>
    <property type="molecule type" value="Genomic_DNA"/>
</dbReference>
<protein>
    <submittedName>
        <fullName evidence="1">Uncharacterized protein</fullName>
    </submittedName>
</protein>
<accession>A0A1F7U1B3</accession>
<evidence type="ECO:0000313" key="2">
    <source>
        <dbReference type="Proteomes" id="UP000177097"/>
    </source>
</evidence>
<dbReference type="Proteomes" id="UP000177097">
    <property type="component" value="Unassembled WGS sequence"/>
</dbReference>
<proteinExistence type="predicted"/>